<sequence>MTIEPLITLMPENLLEIVRELILLKSTSNEGFLIKIVPQLSTYIDHEFEKCSAAAKDLPKESFSGEALDIFFRKTIKSYDN</sequence>
<evidence type="ECO:0000313" key="1">
    <source>
        <dbReference type="EMBL" id="SDC46756.1"/>
    </source>
</evidence>
<gene>
    <name evidence="1" type="ORF">SAMN04488024_102140</name>
</gene>
<accession>A0A1G6LVN1</accession>
<dbReference type="AlphaFoldDB" id="A0A1G6LVN1"/>
<reference evidence="2" key="1">
    <citation type="submission" date="2016-10" db="EMBL/GenBank/DDBJ databases">
        <authorList>
            <person name="Varghese N."/>
            <person name="Submissions S."/>
        </authorList>
    </citation>
    <scope>NUCLEOTIDE SEQUENCE [LARGE SCALE GENOMIC DNA]</scope>
    <source>
        <strain evidence="2">DSM 18609</strain>
    </source>
</reference>
<dbReference type="STRING" id="390242.SAMN04488024_102140"/>
<dbReference type="EMBL" id="FMZH01000002">
    <property type="protein sequence ID" value="SDC46756.1"/>
    <property type="molecule type" value="Genomic_DNA"/>
</dbReference>
<name>A0A1G6LVN1_9SPHI</name>
<proteinExistence type="predicted"/>
<keyword evidence="2" id="KW-1185">Reference proteome</keyword>
<dbReference type="Proteomes" id="UP000199455">
    <property type="component" value="Unassembled WGS sequence"/>
</dbReference>
<evidence type="ECO:0000313" key="2">
    <source>
        <dbReference type="Proteomes" id="UP000199455"/>
    </source>
</evidence>
<organism evidence="1 2">
    <name type="scientific">Pedobacter soli</name>
    <dbReference type="NCBI Taxonomy" id="390242"/>
    <lineage>
        <taxon>Bacteria</taxon>
        <taxon>Pseudomonadati</taxon>
        <taxon>Bacteroidota</taxon>
        <taxon>Sphingobacteriia</taxon>
        <taxon>Sphingobacteriales</taxon>
        <taxon>Sphingobacteriaceae</taxon>
        <taxon>Pedobacter</taxon>
    </lineage>
</organism>
<protein>
    <submittedName>
        <fullName evidence="1">Uncharacterized protein</fullName>
    </submittedName>
</protein>